<organism evidence="2 3">
    <name type="scientific">Dictyobacter arantiisoli</name>
    <dbReference type="NCBI Taxonomy" id="2014874"/>
    <lineage>
        <taxon>Bacteria</taxon>
        <taxon>Bacillati</taxon>
        <taxon>Chloroflexota</taxon>
        <taxon>Ktedonobacteria</taxon>
        <taxon>Ktedonobacterales</taxon>
        <taxon>Dictyobacteraceae</taxon>
        <taxon>Dictyobacter</taxon>
    </lineage>
</organism>
<keyword evidence="3" id="KW-1185">Reference proteome</keyword>
<name>A0A5A5T6Y0_9CHLR</name>
<gene>
    <name evidence="2" type="ORF">KDI_07940</name>
</gene>
<keyword evidence="1" id="KW-0812">Transmembrane</keyword>
<protein>
    <submittedName>
        <fullName evidence="2">Uncharacterized protein</fullName>
    </submittedName>
</protein>
<evidence type="ECO:0000313" key="3">
    <source>
        <dbReference type="Proteomes" id="UP000322530"/>
    </source>
</evidence>
<evidence type="ECO:0000313" key="2">
    <source>
        <dbReference type="EMBL" id="GCF07230.1"/>
    </source>
</evidence>
<accession>A0A5A5T6Y0</accession>
<proteinExistence type="predicted"/>
<dbReference type="Proteomes" id="UP000322530">
    <property type="component" value="Unassembled WGS sequence"/>
</dbReference>
<dbReference type="EMBL" id="BIXY01000007">
    <property type="protein sequence ID" value="GCF07230.1"/>
    <property type="molecule type" value="Genomic_DNA"/>
</dbReference>
<comment type="caution">
    <text evidence="2">The sequence shown here is derived from an EMBL/GenBank/DDBJ whole genome shotgun (WGS) entry which is preliminary data.</text>
</comment>
<dbReference type="AlphaFoldDB" id="A0A5A5T6Y0"/>
<keyword evidence="1" id="KW-0472">Membrane</keyword>
<feature type="transmembrane region" description="Helical" evidence="1">
    <location>
        <begin position="12"/>
        <end position="32"/>
    </location>
</feature>
<keyword evidence="1" id="KW-1133">Transmembrane helix</keyword>
<evidence type="ECO:0000256" key="1">
    <source>
        <dbReference type="SAM" id="Phobius"/>
    </source>
</evidence>
<sequence>MLKLFIDVHLVPLHAMPFVFVTPINLPLSIVFPSTYSKAEKKDEQCQNILYALKFLEDEERDKPI</sequence>
<reference evidence="2 3" key="1">
    <citation type="submission" date="2019-01" db="EMBL/GenBank/DDBJ databases">
        <title>Draft genome sequence of Dictyobacter sp. Uno17.</title>
        <authorList>
            <person name="Wang C.M."/>
            <person name="Zheng Y."/>
            <person name="Sakai Y."/>
            <person name="Abe K."/>
            <person name="Yokota A."/>
            <person name="Yabe S."/>
        </authorList>
    </citation>
    <scope>NUCLEOTIDE SEQUENCE [LARGE SCALE GENOMIC DNA]</scope>
    <source>
        <strain evidence="2 3">Uno17</strain>
    </source>
</reference>